<dbReference type="WBParaSite" id="jg6697">
    <property type="protein sequence ID" value="jg6697"/>
    <property type="gene ID" value="jg6697"/>
</dbReference>
<proteinExistence type="predicted"/>
<feature type="signal peptide" evidence="2">
    <location>
        <begin position="1"/>
        <end position="45"/>
    </location>
</feature>
<feature type="region of interest" description="Disordered" evidence="1">
    <location>
        <begin position="177"/>
        <end position="271"/>
    </location>
</feature>
<feature type="chain" id="PRO_5036765390" description="Domain of unknown function DB domain-containing protein" evidence="2">
    <location>
        <begin position="46"/>
        <end position="575"/>
    </location>
</feature>
<feature type="region of interest" description="Disordered" evidence="1">
    <location>
        <begin position="122"/>
        <end position="145"/>
    </location>
</feature>
<dbReference type="AlphaFoldDB" id="A0A915EII5"/>
<sequence length="575" mass="63058">MPQYNYSVRIVAHCSHHHIDTYCLLKPNSVLWLLVLLSCFSECMSVPSFPEVVYPYKKTSTRSVLRTDTSVSVHSTTTALPFIERDIKKSNNVSRTRHSVSNTVNNFRVALHNRKQRIHAATQRRLNQASGSTNKDTSSTETAASSAEARVILAPIDGRRVYTADNYFLVSSERLDVDGEANPPRQTAKISSEVRMPVRSLDEKQKQETSGKASISELGPEEMQRTTMHELPSPITTTTPSSPRSTALSAKAHAALGKSAKTADHNSPASSVLQLVSHDTASGRPEQSIRFPAERWQLPPSLYSARLKSVDKLQALNPAQAKKINSNTTFYPSAQGKTYEEALAIYNKTQIPQNRAVQQNQPVVPLSSIRSPSLSQLSNPASGPLGRPNLSLTGGGVQLAKKGLRVKFASRHSDYQNKPIALPASTDDSDFDLLSAQRTRPAINTFIPLPIAGNGNTFIAETIPLPIKPAEVNSAPYVARLNPNEKLDLCCKKQSVSNLCQGLCNFDTFTDRSLVSALLSNQCPGSQLGQAFDCATSKVDHSECCRRYNVHLHNGVNACPFARRIYLHLLMFSAI</sequence>
<evidence type="ECO:0000256" key="1">
    <source>
        <dbReference type="SAM" id="MobiDB-lite"/>
    </source>
</evidence>
<dbReference type="InterPro" id="IPR002602">
    <property type="entry name" value="DB"/>
</dbReference>
<feature type="compositionally biased region" description="Basic and acidic residues" evidence="1">
    <location>
        <begin position="200"/>
        <end position="209"/>
    </location>
</feature>
<evidence type="ECO:0000313" key="5">
    <source>
        <dbReference type="WBParaSite" id="jg6697"/>
    </source>
</evidence>
<feature type="compositionally biased region" description="Low complexity" evidence="1">
    <location>
        <begin position="232"/>
        <end position="246"/>
    </location>
</feature>
<accession>A0A915EII5</accession>
<keyword evidence="2" id="KW-0732">Signal</keyword>
<protein>
    <recommendedName>
        <fullName evidence="3">Domain of unknown function DB domain-containing protein</fullName>
    </recommendedName>
</protein>
<evidence type="ECO:0000313" key="4">
    <source>
        <dbReference type="Proteomes" id="UP000887574"/>
    </source>
</evidence>
<dbReference type="PANTHER" id="PTHR46705">
    <property type="entry name" value="PROTEIN CBG09805"/>
    <property type="match status" value="1"/>
</dbReference>
<feature type="compositionally biased region" description="Polar residues" evidence="1">
    <location>
        <begin position="124"/>
        <end position="136"/>
    </location>
</feature>
<dbReference type="PANTHER" id="PTHR46705:SF10">
    <property type="entry name" value="DOMAIN OF UNKNOWN FUNCTION DB DOMAIN-CONTAINING PROTEIN"/>
    <property type="match status" value="1"/>
</dbReference>
<dbReference type="Proteomes" id="UP000887574">
    <property type="component" value="Unplaced"/>
</dbReference>
<name>A0A915EII5_9BILA</name>
<reference evidence="5" key="1">
    <citation type="submission" date="2022-11" db="UniProtKB">
        <authorList>
            <consortium name="WormBaseParasite"/>
        </authorList>
    </citation>
    <scope>IDENTIFICATION</scope>
</reference>
<evidence type="ECO:0000256" key="2">
    <source>
        <dbReference type="SAM" id="SignalP"/>
    </source>
</evidence>
<dbReference type="Pfam" id="PF01682">
    <property type="entry name" value="DB"/>
    <property type="match status" value="1"/>
</dbReference>
<feature type="domain" description="Domain of unknown function DB" evidence="3">
    <location>
        <begin position="490"/>
        <end position="560"/>
    </location>
</feature>
<evidence type="ECO:0000259" key="3">
    <source>
        <dbReference type="Pfam" id="PF01682"/>
    </source>
</evidence>
<organism evidence="4 5">
    <name type="scientific">Ditylenchus dipsaci</name>
    <dbReference type="NCBI Taxonomy" id="166011"/>
    <lineage>
        <taxon>Eukaryota</taxon>
        <taxon>Metazoa</taxon>
        <taxon>Ecdysozoa</taxon>
        <taxon>Nematoda</taxon>
        <taxon>Chromadorea</taxon>
        <taxon>Rhabditida</taxon>
        <taxon>Tylenchina</taxon>
        <taxon>Tylenchomorpha</taxon>
        <taxon>Sphaerularioidea</taxon>
        <taxon>Anguinidae</taxon>
        <taxon>Anguininae</taxon>
        <taxon>Ditylenchus</taxon>
    </lineage>
</organism>
<keyword evidence="4" id="KW-1185">Reference proteome</keyword>